<accession>A0AA40FRT7</accession>
<comment type="caution">
    <text evidence="2">The sequence shown here is derived from an EMBL/GenBank/DDBJ whole genome shotgun (WGS) entry which is preliminary data.</text>
</comment>
<feature type="compositionally biased region" description="Basic and acidic residues" evidence="1">
    <location>
        <begin position="108"/>
        <end position="139"/>
    </location>
</feature>
<dbReference type="EMBL" id="JAHYIQ010000020">
    <property type="protein sequence ID" value="KAK1123735.1"/>
    <property type="molecule type" value="Genomic_DNA"/>
</dbReference>
<protein>
    <submittedName>
        <fullName evidence="2">Uncharacterized protein</fullName>
    </submittedName>
</protein>
<feature type="region of interest" description="Disordered" evidence="1">
    <location>
        <begin position="100"/>
        <end position="154"/>
    </location>
</feature>
<evidence type="ECO:0000256" key="1">
    <source>
        <dbReference type="SAM" id="MobiDB-lite"/>
    </source>
</evidence>
<dbReference type="AlphaFoldDB" id="A0AA40FRT7"/>
<organism evidence="2 3">
    <name type="scientific">Melipona bicolor</name>
    <dbReference type="NCBI Taxonomy" id="60889"/>
    <lineage>
        <taxon>Eukaryota</taxon>
        <taxon>Metazoa</taxon>
        <taxon>Ecdysozoa</taxon>
        <taxon>Arthropoda</taxon>
        <taxon>Hexapoda</taxon>
        <taxon>Insecta</taxon>
        <taxon>Pterygota</taxon>
        <taxon>Neoptera</taxon>
        <taxon>Endopterygota</taxon>
        <taxon>Hymenoptera</taxon>
        <taxon>Apocrita</taxon>
        <taxon>Aculeata</taxon>
        <taxon>Apoidea</taxon>
        <taxon>Anthophila</taxon>
        <taxon>Apidae</taxon>
        <taxon>Melipona</taxon>
    </lineage>
</organism>
<gene>
    <name evidence="2" type="ORF">K0M31_008432</name>
</gene>
<reference evidence="2" key="1">
    <citation type="submission" date="2021-10" db="EMBL/GenBank/DDBJ databases">
        <title>Melipona bicolor Genome sequencing and assembly.</title>
        <authorList>
            <person name="Araujo N.S."/>
            <person name="Arias M.C."/>
        </authorList>
    </citation>
    <scope>NUCLEOTIDE SEQUENCE</scope>
    <source>
        <strain evidence="2">USP_2M_L1-L4_2017</strain>
        <tissue evidence="2">Whole body</tissue>
    </source>
</reference>
<name>A0AA40FRT7_9HYME</name>
<evidence type="ECO:0000313" key="2">
    <source>
        <dbReference type="EMBL" id="KAK1123735.1"/>
    </source>
</evidence>
<evidence type="ECO:0000313" key="3">
    <source>
        <dbReference type="Proteomes" id="UP001177670"/>
    </source>
</evidence>
<proteinExistence type="predicted"/>
<keyword evidence="3" id="KW-1185">Reference proteome</keyword>
<sequence length="220" mass="25825">MLEKPKKSAYIFEKKSEYKGLRRKRHKVRHRYIETELLTFVLQSVFLSTENSSWSIRRRENDRGSFFRQFVRAFRGLDSGSIRSRGIDLINFHRRPTRRGLEGLSSRSMEKRNGGREGRVRRVQLDERSPISSPDEKSTEGNQNRGPVKTSRHREIPYDVDLRIPISSKRDKRVGPATREWSSLNTGRTSATEQWLRVARSSDGWLVAWIRASWDTVCQF</sequence>
<dbReference type="Proteomes" id="UP001177670">
    <property type="component" value="Unassembled WGS sequence"/>
</dbReference>